<dbReference type="SUPFAM" id="SSF56112">
    <property type="entry name" value="Protein kinase-like (PK-like)"/>
    <property type="match status" value="1"/>
</dbReference>
<dbReference type="InterPro" id="IPR036179">
    <property type="entry name" value="Ig-like_dom_sf"/>
</dbReference>
<feature type="binding site" evidence="12">
    <location>
        <position position="764"/>
    </location>
    <ligand>
        <name>Mg(2+)</name>
        <dbReference type="ChEBI" id="CHEBI:18420"/>
    </ligand>
</feature>
<keyword evidence="11 13" id="KW-0067">ATP-binding</keyword>
<dbReference type="InterPro" id="IPR013098">
    <property type="entry name" value="Ig_I-set"/>
</dbReference>
<evidence type="ECO:0000256" key="6">
    <source>
        <dbReference type="ARBA" id="ARBA00023157"/>
    </source>
</evidence>
<evidence type="ECO:0000256" key="4">
    <source>
        <dbReference type="ARBA" id="ARBA00022989"/>
    </source>
</evidence>
<dbReference type="Gene3D" id="2.60.40.10">
    <property type="entry name" value="Immunoglobulins"/>
    <property type="match status" value="4"/>
</dbReference>
<keyword evidence="18" id="KW-1185">Reference proteome</keyword>
<dbReference type="Pfam" id="PF07679">
    <property type="entry name" value="I-set"/>
    <property type="match status" value="3"/>
</dbReference>
<dbReference type="InterPro" id="IPR007110">
    <property type="entry name" value="Ig-like_dom"/>
</dbReference>
<dbReference type="PANTHER" id="PTHR10075:SF100">
    <property type="entry name" value="FASCICLIN-2"/>
    <property type="match status" value="1"/>
</dbReference>
<dbReference type="GO" id="GO:0070593">
    <property type="term" value="P:dendrite self-avoidance"/>
    <property type="evidence" value="ECO:0007669"/>
    <property type="project" value="TreeGrafter"/>
</dbReference>
<evidence type="ECO:0000313" key="18">
    <source>
        <dbReference type="Proteomes" id="UP000225706"/>
    </source>
</evidence>
<feature type="domain" description="Ig-like" evidence="16">
    <location>
        <begin position="184"/>
        <end position="279"/>
    </location>
</feature>
<protein>
    <recommendedName>
        <fullName evidence="2">receptor protein-tyrosine kinase</fullName>
        <ecNumber evidence="2">2.7.10.1</ecNumber>
    </recommendedName>
</protein>
<keyword evidence="9" id="KW-0393">Immunoglobulin domain</keyword>
<feature type="binding site" evidence="11 13">
    <location>
        <position position="557"/>
    </location>
    <ligand>
        <name>ATP</name>
        <dbReference type="ChEBI" id="CHEBI:30616"/>
    </ligand>
</feature>
<evidence type="ECO:0000256" key="1">
    <source>
        <dbReference type="ARBA" id="ARBA00004167"/>
    </source>
</evidence>
<evidence type="ECO:0000256" key="5">
    <source>
        <dbReference type="ARBA" id="ARBA00023136"/>
    </source>
</evidence>
<evidence type="ECO:0000256" key="2">
    <source>
        <dbReference type="ARBA" id="ARBA00011902"/>
    </source>
</evidence>
<comment type="caution">
    <text evidence="17">The sequence shown here is derived from an EMBL/GenBank/DDBJ whole genome shotgun (WGS) entry which is preliminary data.</text>
</comment>
<dbReference type="PANTHER" id="PTHR10075">
    <property type="entry name" value="BASIGIN RELATED"/>
    <property type="match status" value="1"/>
</dbReference>
<dbReference type="InterPro" id="IPR013783">
    <property type="entry name" value="Ig-like_fold"/>
</dbReference>
<keyword evidence="6" id="KW-1015">Disulfide bond</keyword>
<dbReference type="EC" id="2.7.10.1" evidence="2"/>
<feature type="domain" description="Ig-like" evidence="16">
    <location>
        <begin position="74"/>
        <end position="167"/>
    </location>
</feature>
<evidence type="ECO:0000256" key="12">
    <source>
        <dbReference type="PIRSR" id="PIRSR000615-3"/>
    </source>
</evidence>
<evidence type="ECO:0000256" key="9">
    <source>
        <dbReference type="ARBA" id="ARBA00023319"/>
    </source>
</evidence>
<feature type="active site" description="Proton acceptor" evidence="10">
    <location>
        <position position="746"/>
    </location>
</feature>
<evidence type="ECO:0000259" key="16">
    <source>
        <dbReference type="PROSITE" id="PS50835"/>
    </source>
</evidence>
<feature type="domain" description="Ig-like" evidence="16">
    <location>
        <begin position="584"/>
        <end position="693"/>
    </location>
</feature>
<organism evidence="17 18">
    <name type="scientific">Stylophora pistillata</name>
    <name type="common">Smooth cauliflower coral</name>
    <dbReference type="NCBI Taxonomy" id="50429"/>
    <lineage>
        <taxon>Eukaryota</taxon>
        <taxon>Metazoa</taxon>
        <taxon>Cnidaria</taxon>
        <taxon>Anthozoa</taxon>
        <taxon>Hexacorallia</taxon>
        <taxon>Scleractinia</taxon>
        <taxon>Astrocoeniina</taxon>
        <taxon>Pocilloporidae</taxon>
        <taxon>Stylophora</taxon>
    </lineage>
</organism>
<evidence type="ECO:0000313" key="17">
    <source>
        <dbReference type="EMBL" id="PFX12564.1"/>
    </source>
</evidence>
<sequence length="786" mass="88159">MANAFMCKIEKQLEIENKLPTFYKRSVDDTLCAMHNPETASDLLMKLNKNHPSTDFTMELQENGRLPFLGIVRPVVNIISSPRNNILPIGASITLTCTAQPRERDSVYLDRWVDYIEWYDPQGRPVGYKCEQPSDVHDHKRILSCPLALKKLTAESFGSYRCQAGNGYRMHCTMISFEVGMKGAEVMLTEVPQHQSVEIGANVTFNCTAKGRLFKPTISWFKKRDLITLQSNSSLNVIEKSLDGNSMQSQLLITGVNNESFGQYRCEAENSNGDYKAVSWAFLTEKGSETQTLEITEDPEEQRVSIGSDASFSCAAKGIPRPTIDWIKDNATQTLKNNPRARVISTNRSQIRSQLLITKVEMEDHGIYRCIAKNRDGSSQSGVAVLSIVSFPSQKLNLIFGYHKYLFSSTELQRRKDAAKVYLRKDKDLDNNESLLENHEARFLLDAVEDGGGERKPPDVRQSHDSIQDIEEARGQEKSERGEKIINCDIVISDHSVDLDVDKQQDFREISQETEEGCENLENLEVLGEILGEGEFGIVYKGRYGRKDGNMIAVAVKRLKDPCAIAREALLNEIRALKQAGKHPNIVTLIGTRIEGEIQTLEIAEDPRQQRVSIGSDASFSCAAKGIPRPTIDWIKDNATLTSKNNPRANVIADNQRIRSQLLITEVEMEDRGIYRCIAKNRDGSRQSEVAVLNIDPLPEEPKENSTSQMTIMVVLWALVAALICVMIWIVWTRLKKRSKQFVHRDLAARNILVDANLVAKVGDFGLARDISDAGIYTIASNVSAL</sequence>
<accession>A0A2B4R2J2</accession>
<reference evidence="18" key="1">
    <citation type="journal article" date="2017" name="bioRxiv">
        <title>Comparative analysis of the genomes of Stylophora pistillata and Acropora digitifera provides evidence for extensive differences between species of corals.</title>
        <authorList>
            <person name="Voolstra C.R."/>
            <person name="Li Y."/>
            <person name="Liew Y.J."/>
            <person name="Baumgarten S."/>
            <person name="Zoccola D."/>
            <person name="Flot J.-F."/>
            <person name="Tambutte S."/>
            <person name="Allemand D."/>
            <person name="Aranda M."/>
        </authorList>
    </citation>
    <scope>NUCLEOTIDE SEQUENCE [LARGE SCALE GENOMIC DNA]</scope>
</reference>
<dbReference type="EMBL" id="LSMT01001290">
    <property type="protein sequence ID" value="PFX12564.1"/>
    <property type="molecule type" value="Genomic_DNA"/>
</dbReference>
<keyword evidence="5 14" id="KW-0472">Membrane</keyword>
<keyword evidence="17" id="KW-0418">Kinase</keyword>
<dbReference type="InterPro" id="IPR020635">
    <property type="entry name" value="Tyr_kinase_cat_dom"/>
</dbReference>
<dbReference type="GO" id="GO:0004714">
    <property type="term" value="F:transmembrane receptor protein tyrosine kinase activity"/>
    <property type="evidence" value="ECO:0007669"/>
    <property type="project" value="UniProtKB-EC"/>
</dbReference>
<dbReference type="InterPro" id="IPR011009">
    <property type="entry name" value="Kinase-like_dom_sf"/>
</dbReference>
<gene>
    <name evidence="17" type="primary">MUSK</name>
    <name evidence="17" type="ORF">AWC38_SpisGene23456</name>
</gene>
<comment type="subcellular location">
    <subcellularLocation>
        <location evidence="1">Membrane</location>
        <topology evidence="1">Single-pass membrane protein</topology>
    </subcellularLocation>
</comment>
<evidence type="ECO:0000256" key="7">
    <source>
        <dbReference type="ARBA" id="ARBA00023170"/>
    </source>
</evidence>
<proteinExistence type="predicted"/>
<dbReference type="InterPro" id="IPR003599">
    <property type="entry name" value="Ig_sub"/>
</dbReference>
<dbReference type="InterPro" id="IPR003598">
    <property type="entry name" value="Ig_sub2"/>
</dbReference>
<evidence type="ECO:0000256" key="8">
    <source>
        <dbReference type="ARBA" id="ARBA00023180"/>
    </source>
</evidence>
<evidence type="ECO:0000256" key="10">
    <source>
        <dbReference type="PIRSR" id="PIRSR000615-1"/>
    </source>
</evidence>
<dbReference type="GO" id="GO:0046872">
    <property type="term" value="F:metal ion binding"/>
    <property type="evidence" value="ECO:0007669"/>
    <property type="project" value="UniProtKB-KW"/>
</dbReference>
<dbReference type="GO" id="GO:0005886">
    <property type="term" value="C:plasma membrane"/>
    <property type="evidence" value="ECO:0007669"/>
    <property type="project" value="TreeGrafter"/>
</dbReference>
<feature type="domain" description="Protein kinase" evidence="15">
    <location>
        <begin position="525"/>
        <end position="786"/>
    </location>
</feature>
<keyword evidence="7 17" id="KW-0675">Receptor</keyword>
<dbReference type="SMART" id="SM00408">
    <property type="entry name" value="IGc2"/>
    <property type="match status" value="4"/>
</dbReference>
<dbReference type="GO" id="GO:0098632">
    <property type="term" value="F:cell-cell adhesion mediator activity"/>
    <property type="evidence" value="ECO:0007669"/>
    <property type="project" value="TreeGrafter"/>
</dbReference>
<dbReference type="Pfam" id="PF07714">
    <property type="entry name" value="PK_Tyr_Ser-Thr"/>
    <property type="match status" value="2"/>
</dbReference>
<dbReference type="Gene3D" id="3.30.200.20">
    <property type="entry name" value="Phosphorylase Kinase, domain 1"/>
    <property type="match status" value="1"/>
</dbReference>
<feature type="transmembrane region" description="Helical" evidence="14">
    <location>
        <begin position="710"/>
        <end position="732"/>
    </location>
</feature>
<evidence type="ECO:0000259" key="15">
    <source>
        <dbReference type="PROSITE" id="PS50011"/>
    </source>
</evidence>
<dbReference type="InterPro" id="IPR017441">
    <property type="entry name" value="Protein_kinase_ATP_BS"/>
</dbReference>
<dbReference type="Gene3D" id="1.10.510.10">
    <property type="entry name" value="Transferase(Phosphotransferase) domain 1"/>
    <property type="match status" value="1"/>
</dbReference>
<keyword evidence="8" id="KW-0325">Glycoprotein</keyword>
<evidence type="ECO:0000256" key="13">
    <source>
        <dbReference type="PROSITE-ProRule" id="PRU10141"/>
    </source>
</evidence>
<dbReference type="PROSITE" id="PS50835">
    <property type="entry name" value="IG_LIKE"/>
    <property type="match status" value="4"/>
</dbReference>
<name>A0A2B4R2J2_STYPI</name>
<dbReference type="PROSITE" id="PS50011">
    <property type="entry name" value="PROTEIN_KINASE_DOM"/>
    <property type="match status" value="1"/>
</dbReference>
<evidence type="ECO:0000256" key="11">
    <source>
        <dbReference type="PIRSR" id="PIRSR000615-2"/>
    </source>
</evidence>
<keyword evidence="17" id="KW-0808">Transferase</keyword>
<dbReference type="OrthoDB" id="5917255at2759"/>
<dbReference type="PROSITE" id="PS00107">
    <property type="entry name" value="PROTEIN_KINASE_ATP"/>
    <property type="match status" value="1"/>
</dbReference>
<dbReference type="SUPFAM" id="SSF48726">
    <property type="entry name" value="Immunoglobulin"/>
    <property type="match status" value="4"/>
</dbReference>
<dbReference type="SMART" id="SM00409">
    <property type="entry name" value="IG"/>
    <property type="match status" value="4"/>
</dbReference>
<evidence type="ECO:0000256" key="14">
    <source>
        <dbReference type="SAM" id="Phobius"/>
    </source>
</evidence>
<keyword evidence="12" id="KW-0479">Metal-binding</keyword>
<dbReference type="GO" id="GO:0007156">
    <property type="term" value="P:homophilic cell adhesion via plasma membrane adhesion molecules"/>
    <property type="evidence" value="ECO:0007669"/>
    <property type="project" value="TreeGrafter"/>
</dbReference>
<dbReference type="InterPro" id="IPR000719">
    <property type="entry name" value="Prot_kinase_dom"/>
</dbReference>
<keyword evidence="3 14" id="KW-0812">Transmembrane</keyword>
<feature type="domain" description="Ig-like" evidence="16">
    <location>
        <begin position="293"/>
        <end position="387"/>
    </location>
</feature>
<dbReference type="GO" id="GO:0007411">
    <property type="term" value="P:axon guidance"/>
    <property type="evidence" value="ECO:0007669"/>
    <property type="project" value="TreeGrafter"/>
</dbReference>
<feature type="binding site" evidence="11">
    <location>
        <position position="750"/>
    </location>
    <ligand>
        <name>ATP</name>
        <dbReference type="ChEBI" id="CHEBI:30616"/>
    </ligand>
</feature>
<dbReference type="GO" id="GO:0005524">
    <property type="term" value="F:ATP binding"/>
    <property type="evidence" value="ECO:0007669"/>
    <property type="project" value="UniProtKB-UniRule"/>
</dbReference>
<dbReference type="GO" id="GO:0030424">
    <property type="term" value="C:axon"/>
    <property type="evidence" value="ECO:0007669"/>
    <property type="project" value="TreeGrafter"/>
</dbReference>
<dbReference type="SMART" id="SM00219">
    <property type="entry name" value="TyrKc"/>
    <property type="match status" value="1"/>
</dbReference>
<feature type="binding site" evidence="11">
    <location>
        <begin position="532"/>
        <end position="539"/>
    </location>
    <ligand>
        <name>ATP</name>
        <dbReference type="ChEBI" id="CHEBI:30616"/>
    </ligand>
</feature>
<dbReference type="InterPro" id="IPR001245">
    <property type="entry name" value="Ser-Thr/Tyr_kinase_cat_dom"/>
</dbReference>
<dbReference type="CDD" id="cd00096">
    <property type="entry name" value="Ig"/>
    <property type="match status" value="1"/>
</dbReference>
<dbReference type="FunFam" id="2.60.40.10:FF:000032">
    <property type="entry name" value="palladin isoform X1"/>
    <property type="match status" value="2"/>
</dbReference>
<keyword evidence="11 13" id="KW-0547">Nucleotide-binding</keyword>
<dbReference type="PIRSF" id="PIRSF000615">
    <property type="entry name" value="TyrPK_CSF1-R"/>
    <property type="match status" value="1"/>
</dbReference>
<keyword evidence="4 14" id="KW-1133">Transmembrane helix</keyword>
<dbReference type="InterPro" id="IPR008266">
    <property type="entry name" value="Tyr_kinase_AS"/>
</dbReference>
<feature type="binding site" evidence="12">
    <location>
        <position position="751"/>
    </location>
    <ligand>
        <name>Mg(2+)</name>
        <dbReference type="ChEBI" id="CHEBI:18420"/>
    </ligand>
</feature>
<dbReference type="Proteomes" id="UP000225706">
    <property type="component" value="Unassembled WGS sequence"/>
</dbReference>
<keyword evidence="12" id="KW-0460">Magnesium</keyword>
<evidence type="ECO:0000256" key="3">
    <source>
        <dbReference type="ARBA" id="ARBA00022692"/>
    </source>
</evidence>
<dbReference type="PROSITE" id="PS00109">
    <property type="entry name" value="PROTEIN_KINASE_TYR"/>
    <property type="match status" value="1"/>
</dbReference>
<dbReference type="AlphaFoldDB" id="A0A2B4R2J2"/>